<name>A0A485M6P6_9ZZZZ</name>
<organism evidence="1">
    <name type="scientific">anaerobic digester metagenome</name>
    <dbReference type="NCBI Taxonomy" id="1263854"/>
    <lineage>
        <taxon>unclassified sequences</taxon>
        <taxon>metagenomes</taxon>
        <taxon>ecological metagenomes</taxon>
    </lineage>
</organism>
<evidence type="ECO:0000313" key="1">
    <source>
        <dbReference type="EMBL" id="VFU18546.1"/>
    </source>
</evidence>
<sequence length="100" mass="11229">MAGYPAHENAATTLANLREALAKAEGDTKARIEKLIETLDPIKDNRTFMRTQKAERVTQGTVENSEALKNNPNDEEKLAALETDIPYLVERVRTMVVRMT</sequence>
<protein>
    <submittedName>
        <fullName evidence="1">Uncharacterized protein</fullName>
    </submittedName>
</protein>
<reference evidence="1" key="1">
    <citation type="submission" date="2019-03" db="EMBL/GenBank/DDBJ databases">
        <authorList>
            <person name="Hao L."/>
        </authorList>
    </citation>
    <scope>NUCLEOTIDE SEQUENCE</scope>
</reference>
<dbReference type="EMBL" id="CAADRN010000348">
    <property type="protein sequence ID" value="VFU18546.1"/>
    <property type="molecule type" value="Genomic_DNA"/>
</dbReference>
<proteinExistence type="predicted"/>
<gene>
    <name evidence="1" type="ORF">SCFA_480006</name>
</gene>
<dbReference type="AlphaFoldDB" id="A0A485M6P6"/>
<accession>A0A485M6P6</accession>